<keyword evidence="1" id="KW-0472">Membrane</keyword>
<dbReference type="Pfam" id="PF12966">
    <property type="entry name" value="AtpR"/>
    <property type="match status" value="1"/>
</dbReference>
<feature type="transmembrane region" description="Helical" evidence="1">
    <location>
        <begin position="45"/>
        <end position="64"/>
    </location>
</feature>
<proteinExistence type="predicted"/>
<dbReference type="RefSeq" id="WP_075569761.1">
    <property type="nucleotide sequence ID" value="NZ_MSDO01000010.1"/>
</dbReference>
<protein>
    <submittedName>
        <fullName evidence="2">ATP synthase subunit I</fullName>
    </submittedName>
</protein>
<dbReference type="AlphaFoldDB" id="A0A1Q8SSX0"/>
<feature type="transmembrane region" description="Helical" evidence="1">
    <location>
        <begin position="6"/>
        <end position="33"/>
    </location>
</feature>
<dbReference type="STRING" id="404433.BTW07_08555"/>
<keyword evidence="1" id="KW-1133">Transmembrane helix</keyword>
<comment type="caution">
    <text evidence="2">The sequence shown here is derived from an EMBL/GenBank/DDBJ whole genome shotgun (WGS) entry which is preliminary data.</text>
</comment>
<dbReference type="Proteomes" id="UP000186878">
    <property type="component" value="Unassembled WGS sequence"/>
</dbReference>
<keyword evidence="3" id="KW-1185">Reference proteome</keyword>
<dbReference type="OrthoDB" id="467414at2"/>
<evidence type="ECO:0000313" key="2">
    <source>
        <dbReference type="EMBL" id="OLO04472.1"/>
    </source>
</evidence>
<reference evidence="2 3" key="1">
    <citation type="submission" date="2016-12" db="EMBL/GenBank/DDBJ databases">
        <title>Draft genome sequences of strains Salinicola socius SMB35, Salinicola sp. MH3R3-1 and Chromohalobacter sp. SMB17 from the Verkhnekamsk potash mining region of Russia.</title>
        <authorList>
            <person name="Mavrodi D.V."/>
            <person name="Olsson B.E."/>
            <person name="Korsakova E.S."/>
            <person name="Pyankova A."/>
            <person name="Mavrodi O.V."/>
            <person name="Plotnikova E.G."/>
        </authorList>
    </citation>
    <scope>NUCLEOTIDE SEQUENCE [LARGE SCALE GENOMIC DNA]</scope>
    <source>
        <strain evidence="2 3">SMB35</strain>
    </source>
</reference>
<evidence type="ECO:0000256" key="1">
    <source>
        <dbReference type="SAM" id="Phobius"/>
    </source>
</evidence>
<sequence>MPDNISWILGGAAALIAGFTLGTIFFGGLWWTVQRGAVSKRPARWFFGSLFLRTGIVLAGFYLIGTGQPLRLGLCLLSFLLARAFILRVTRGLPATIVPGMAHTTGRPPCA</sequence>
<dbReference type="EMBL" id="MSDO01000010">
    <property type="protein sequence ID" value="OLO04472.1"/>
    <property type="molecule type" value="Genomic_DNA"/>
</dbReference>
<evidence type="ECO:0000313" key="3">
    <source>
        <dbReference type="Proteomes" id="UP000186878"/>
    </source>
</evidence>
<dbReference type="NCBIfam" id="TIGR03165">
    <property type="entry name" value="F1F0_chp_2"/>
    <property type="match status" value="1"/>
</dbReference>
<keyword evidence="1" id="KW-0812">Transmembrane</keyword>
<accession>A0A1Q8SSX0</accession>
<organism evidence="2 3">
    <name type="scientific">Salinicola socius</name>
    <dbReference type="NCBI Taxonomy" id="404433"/>
    <lineage>
        <taxon>Bacteria</taxon>
        <taxon>Pseudomonadati</taxon>
        <taxon>Pseudomonadota</taxon>
        <taxon>Gammaproteobacteria</taxon>
        <taxon>Oceanospirillales</taxon>
        <taxon>Halomonadaceae</taxon>
        <taxon>Salinicola</taxon>
    </lineage>
</organism>
<gene>
    <name evidence="2" type="ORF">BTW07_08555</name>
</gene>
<name>A0A1Q8SSX0_9GAMM</name>
<dbReference type="InterPro" id="IPR017581">
    <property type="entry name" value="AtpR-like"/>
</dbReference>